<feature type="transmembrane region" description="Helical" evidence="1">
    <location>
        <begin position="63"/>
        <end position="81"/>
    </location>
</feature>
<organism evidence="2 3">
    <name type="scientific">Aspergillus tanneri</name>
    <dbReference type="NCBI Taxonomy" id="1220188"/>
    <lineage>
        <taxon>Eukaryota</taxon>
        <taxon>Fungi</taxon>
        <taxon>Dikarya</taxon>
        <taxon>Ascomycota</taxon>
        <taxon>Pezizomycotina</taxon>
        <taxon>Eurotiomycetes</taxon>
        <taxon>Eurotiomycetidae</taxon>
        <taxon>Eurotiales</taxon>
        <taxon>Aspergillaceae</taxon>
        <taxon>Aspergillus</taxon>
        <taxon>Aspergillus subgen. Circumdati</taxon>
    </lineage>
</organism>
<reference evidence="2 3" key="1">
    <citation type="submission" date="2019-03" db="EMBL/GenBank/DDBJ databases">
        <title>The genome sequence of a newly discovered highly antifungal drug resistant Aspergillus species, Aspergillus tanneri NIH 1004.</title>
        <authorList>
            <person name="Mounaud S."/>
            <person name="Singh I."/>
            <person name="Joardar V."/>
            <person name="Pakala S."/>
            <person name="Pakala S."/>
            <person name="Venepally P."/>
            <person name="Hoover J."/>
            <person name="Nierman W."/>
            <person name="Chung J."/>
            <person name="Losada L."/>
        </authorList>
    </citation>
    <scope>NUCLEOTIDE SEQUENCE [LARGE SCALE GENOMIC DNA]</scope>
    <source>
        <strain evidence="2 3">NIH1004</strain>
    </source>
</reference>
<keyword evidence="1" id="KW-1133">Transmembrane helix</keyword>
<proteinExistence type="predicted"/>
<keyword evidence="3" id="KW-1185">Reference proteome</keyword>
<dbReference type="Proteomes" id="UP000308092">
    <property type="component" value="Unassembled WGS sequence"/>
</dbReference>
<evidence type="ECO:0000313" key="2">
    <source>
        <dbReference type="EMBL" id="THC88541.1"/>
    </source>
</evidence>
<dbReference type="VEuPathDB" id="FungiDB:EYZ11_012012"/>
<keyword evidence="1" id="KW-0812">Transmembrane</keyword>
<dbReference type="EMBL" id="SOSA01000819">
    <property type="protein sequence ID" value="THC88541.1"/>
    <property type="molecule type" value="Genomic_DNA"/>
</dbReference>
<gene>
    <name evidence="2" type="ORF">EYZ11_012012</name>
</gene>
<protein>
    <submittedName>
        <fullName evidence="2">Uncharacterized protein</fullName>
    </submittedName>
</protein>
<name>A0A4S3J6P3_9EURO</name>
<comment type="caution">
    <text evidence="2">The sequence shown here is derived from an EMBL/GenBank/DDBJ whole genome shotgun (WGS) entry which is preliminary data.</text>
</comment>
<sequence length="82" mass="8661">MSILYGKGGQARLEGWPASHNFSHSCRSSCEAERVAKSFSASTAGPSCRAQTSNSRTNAPFRIGELNAVMTILLVFAVVIGA</sequence>
<evidence type="ECO:0000256" key="1">
    <source>
        <dbReference type="SAM" id="Phobius"/>
    </source>
</evidence>
<dbReference type="AlphaFoldDB" id="A0A4S3J6P3"/>
<evidence type="ECO:0000313" key="3">
    <source>
        <dbReference type="Proteomes" id="UP000308092"/>
    </source>
</evidence>
<keyword evidence="1" id="KW-0472">Membrane</keyword>
<accession>A0A4S3J6P3</accession>